<sequence length="914" mass="101275">MITDPSTLLRRLNPYCAKALEAAAGLCQTRAHIEITPEHWLLKLLEQGNGDMTVIARHYQLNMDEIWQGLLSYLDSLPHTVNQKPSLSSSLINLLQAAWLKASLEDQQDSIRSVHILEALQESPHTLKAQDAWPLLTLPVISLKRLRPRLDEISDENPVAQAYADHSASRDDAEQAIASNDIKADAATTGNDNVKVERQKHHQAALGRFCEDVTEKARSGKIDPVFGRDSEIRQMVDILSRRRKNNPILVGEPGVGKTALVEGLALRIIDGNVPSSLKDVAIMTLDLGLLQAGAGVKGEFEQRLKNVIDAVQQSPTPILLFIDEAHTIIGAGNAAGGADAANLLKPALARGELRTIAATTWSEYKQYFEKDAALERRFQIVKVDEPNDDNASLMLRGLKSRYAKHHGVHILDEAVKTAVMLSRRYITGRQLPDKAVDLLDTASARVRMSLDTIPESVTKLQAKIAALQLEQAALIADQALGETDLQQRVDEITQQSAQLTEQLQCLQQQFDAEKTLISQLIELRTQACDKDKKVAKQIQEAQQKLADLQGHTPLLSLDVDSRTVATVIADWTGVPLDSLMKDEQSHLLRLEDDLRTRVVGQDVALSELARRIRAAKTGLTAEDAPMGVFLLVGPSGVGKTECALALADTLFGGEQSLVTINMSEYQEAHTVSQLKGSPPGYVGYGQGGVLTEAVRKRPYSVVLLDEVEKAHRDVLNLFYQVFDRGFMRDGEGREIDFRNTLILMTSNLGSDQLMALFDEMPDAPVATQQELLRPIIREHFQPALLARFQTVIFTPLARDAMRKIVEIKFNKVAKRLQQHYQITFNVGEALYEQLVGACLLPDTGARNIDSILNQQILPVVSNLLLQKRDNDKSQRMLCLDFIDNEGIVLEWESRVKKPKAKAKAAKTRPSKKTD</sequence>
<dbReference type="SMART" id="SM00382">
    <property type="entry name" value="AAA"/>
    <property type="match status" value="2"/>
</dbReference>
<dbReference type="GO" id="GO:0005737">
    <property type="term" value="C:cytoplasm"/>
    <property type="evidence" value="ECO:0007669"/>
    <property type="project" value="TreeGrafter"/>
</dbReference>
<keyword evidence="2" id="KW-0677">Repeat</keyword>
<dbReference type="PANTHER" id="PTHR11638:SF181">
    <property type="entry name" value="ATPASE SUBUNIT OF ATP-DEPENDENT PROTEASE"/>
    <property type="match status" value="1"/>
</dbReference>
<dbReference type="Gene3D" id="1.10.1780.10">
    <property type="entry name" value="Clp, N-terminal domain"/>
    <property type="match status" value="1"/>
</dbReference>
<feature type="coiled-coil region" evidence="6">
    <location>
        <begin position="457"/>
        <end position="509"/>
    </location>
</feature>
<dbReference type="PANTHER" id="PTHR11638">
    <property type="entry name" value="ATP-DEPENDENT CLP PROTEASE"/>
    <property type="match status" value="1"/>
</dbReference>
<reference evidence="9 10" key="1">
    <citation type="submission" date="2018-10" db="EMBL/GenBank/DDBJ databases">
        <title>Genomic Encyclopedia of Type Strains, Phase IV (KMG-IV): sequencing the most valuable type-strain genomes for metagenomic binning, comparative biology and taxonomic classification.</title>
        <authorList>
            <person name="Goeker M."/>
        </authorList>
    </citation>
    <scope>NUCLEOTIDE SEQUENCE [LARGE SCALE GENOMIC DNA]</scope>
    <source>
        <strain evidence="9 10">DSM 22228</strain>
    </source>
</reference>
<evidence type="ECO:0000256" key="5">
    <source>
        <dbReference type="ARBA" id="ARBA00023186"/>
    </source>
</evidence>
<dbReference type="PRINTS" id="PR00300">
    <property type="entry name" value="CLPPROTEASEA"/>
</dbReference>
<keyword evidence="5" id="KW-0143">Chaperone</keyword>
<evidence type="ECO:0000256" key="2">
    <source>
        <dbReference type="ARBA" id="ARBA00022737"/>
    </source>
</evidence>
<name>A0A495RH66_9GAMM</name>
<keyword evidence="3" id="KW-0547">Nucleotide-binding</keyword>
<evidence type="ECO:0000256" key="3">
    <source>
        <dbReference type="ARBA" id="ARBA00022741"/>
    </source>
</evidence>
<feature type="domain" description="Clp ATPase C-terminal" evidence="8">
    <location>
        <begin position="796"/>
        <end position="888"/>
    </location>
</feature>
<evidence type="ECO:0000313" key="9">
    <source>
        <dbReference type="EMBL" id="RKS86098.1"/>
    </source>
</evidence>
<dbReference type="EMBL" id="RBWY01000002">
    <property type="protein sequence ID" value="RKS86098.1"/>
    <property type="molecule type" value="Genomic_DNA"/>
</dbReference>
<dbReference type="SMART" id="SM01086">
    <property type="entry name" value="ClpB_D2-small"/>
    <property type="match status" value="1"/>
</dbReference>
<evidence type="ECO:0000259" key="7">
    <source>
        <dbReference type="SMART" id="SM00382"/>
    </source>
</evidence>
<dbReference type="InterPro" id="IPR003593">
    <property type="entry name" value="AAA+_ATPase"/>
</dbReference>
<dbReference type="InterPro" id="IPR004176">
    <property type="entry name" value="Clp_R_N"/>
</dbReference>
<dbReference type="AlphaFoldDB" id="A0A495RH66"/>
<dbReference type="Pfam" id="PF07724">
    <property type="entry name" value="AAA_2"/>
    <property type="match status" value="1"/>
</dbReference>
<feature type="domain" description="AAA+ ATPase" evidence="7">
    <location>
        <begin position="625"/>
        <end position="777"/>
    </location>
</feature>
<dbReference type="InterPro" id="IPR027417">
    <property type="entry name" value="P-loop_NTPase"/>
</dbReference>
<evidence type="ECO:0000256" key="4">
    <source>
        <dbReference type="ARBA" id="ARBA00022840"/>
    </source>
</evidence>
<keyword evidence="4" id="KW-0067">ATP-binding</keyword>
<evidence type="ECO:0000256" key="6">
    <source>
        <dbReference type="SAM" id="Coils"/>
    </source>
</evidence>
<dbReference type="OrthoDB" id="9803641at2"/>
<dbReference type="FunFam" id="3.40.50.300:FF:000025">
    <property type="entry name" value="ATP-dependent Clp protease subunit"/>
    <property type="match status" value="1"/>
</dbReference>
<dbReference type="InterPro" id="IPR003959">
    <property type="entry name" value="ATPase_AAA_core"/>
</dbReference>
<accession>A0A495RH66</accession>
<dbReference type="InterPro" id="IPR001270">
    <property type="entry name" value="ClpA/B"/>
</dbReference>
<dbReference type="CDD" id="cd00009">
    <property type="entry name" value="AAA"/>
    <property type="match status" value="1"/>
</dbReference>
<dbReference type="GO" id="GO:0034605">
    <property type="term" value="P:cellular response to heat"/>
    <property type="evidence" value="ECO:0007669"/>
    <property type="project" value="TreeGrafter"/>
</dbReference>
<dbReference type="PROSITE" id="PS00870">
    <property type="entry name" value="CLPAB_1"/>
    <property type="match status" value="1"/>
</dbReference>
<keyword evidence="10" id="KW-1185">Reference proteome</keyword>
<protein>
    <submittedName>
        <fullName evidence="9">Type VI secretion system protein VasG</fullName>
    </submittedName>
</protein>
<dbReference type="Pfam" id="PF17871">
    <property type="entry name" value="AAA_lid_9"/>
    <property type="match status" value="1"/>
</dbReference>
<comment type="similarity">
    <text evidence="1">Belongs to the ClpA/ClpB family.</text>
</comment>
<dbReference type="CDD" id="cd19499">
    <property type="entry name" value="RecA-like_ClpB_Hsp104-like"/>
    <property type="match status" value="1"/>
</dbReference>
<evidence type="ECO:0000259" key="8">
    <source>
        <dbReference type="SMART" id="SM01086"/>
    </source>
</evidence>
<dbReference type="InterPro" id="IPR041546">
    <property type="entry name" value="ClpA/ClpB_AAA_lid"/>
</dbReference>
<organism evidence="9 10">
    <name type="scientific">Orbus hercynius</name>
    <dbReference type="NCBI Taxonomy" id="593135"/>
    <lineage>
        <taxon>Bacteria</taxon>
        <taxon>Pseudomonadati</taxon>
        <taxon>Pseudomonadota</taxon>
        <taxon>Gammaproteobacteria</taxon>
        <taxon>Orbales</taxon>
        <taxon>Orbaceae</taxon>
        <taxon>Orbus</taxon>
    </lineage>
</organism>
<dbReference type="FunFam" id="3.40.50.300:FF:000010">
    <property type="entry name" value="Chaperone clpB 1, putative"/>
    <property type="match status" value="1"/>
</dbReference>
<dbReference type="InterPro" id="IPR019489">
    <property type="entry name" value="Clp_ATPase_C"/>
</dbReference>
<dbReference type="InterPro" id="IPR036628">
    <property type="entry name" value="Clp_N_dom_sf"/>
</dbReference>
<feature type="domain" description="AAA+ ATPase" evidence="7">
    <location>
        <begin position="243"/>
        <end position="388"/>
    </location>
</feature>
<proteinExistence type="inferred from homology"/>
<evidence type="ECO:0000313" key="10">
    <source>
        <dbReference type="Proteomes" id="UP000278542"/>
    </source>
</evidence>
<dbReference type="InterPro" id="IPR018368">
    <property type="entry name" value="ClpA/B_CS1"/>
</dbReference>
<dbReference type="SUPFAM" id="SSF81923">
    <property type="entry name" value="Double Clp-N motif"/>
    <property type="match status" value="1"/>
</dbReference>
<dbReference type="Gene3D" id="3.40.50.300">
    <property type="entry name" value="P-loop containing nucleotide triphosphate hydrolases"/>
    <property type="match status" value="3"/>
</dbReference>
<gene>
    <name evidence="9" type="ORF">DES39_1524</name>
</gene>
<keyword evidence="6" id="KW-0175">Coiled coil</keyword>
<dbReference type="InterPro" id="IPR050130">
    <property type="entry name" value="ClpA_ClpB"/>
</dbReference>
<dbReference type="Pfam" id="PF02861">
    <property type="entry name" value="Clp_N"/>
    <property type="match status" value="1"/>
</dbReference>
<dbReference type="GO" id="GO:0016887">
    <property type="term" value="F:ATP hydrolysis activity"/>
    <property type="evidence" value="ECO:0007669"/>
    <property type="project" value="InterPro"/>
</dbReference>
<dbReference type="Proteomes" id="UP000278542">
    <property type="component" value="Unassembled WGS sequence"/>
</dbReference>
<dbReference type="Pfam" id="PF00004">
    <property type="entry name" value="AAA"/>
    <property type="match status" value="1"/>
</dbReference>
<dbReference type="SUPFAM" id="SSF52540">
    <property type="entry name" value="P-loop containing nucleoside triphosphate hydrolases"/>
    <property type="match status" value="2"/>
</dbReference>
<dbReference type="NCBIfam" id="TIGR03345">
    <property type="entry name" value="VI_ClpV1"/>
    <property type="match status" value="1"/>
</dbReference>
<evidence type="ECO:0000256" key="1">
    <source>
        <dbReference type="ARBA" id="ARBA00008675"/>
    </source>
</evidence>
<dbReference type="InterPro" id="IPR017729">
    <property type="entry name" value="ATPase_T6SS_ClpV1"/>
</dbReference>
<dbReference type="Pfam" id="PF10431">
    <property type="entry name" value="ClpB_D2-small"/>
    <property type="match status" value="1"/>
</dbReference>
<dbReference type="RefSeq" id="WP_121145172.1">
    <property type="nucleotide sequence ID" value="NZ_RBWY01000002.1"/>
</dbReference>
<comment type="caution">
    <text evidence="9">The sequence shown here is derived from an EMBL/GenBank/DDBJ whole genome shotgun (WGS) entry which is preliminary data.</text>
</comment>
<dbReference type="GO" id="GO:0005524">
    <property type="term" value="F:ATP binding"/>
    <property type="evidence" value="ECO:0007669"/>
    <property type="project" value="UniProtKB-KW"/>
</dbReference>
<dbReference type="Gene3D" id="1.10.8.60">
    <property type="match status" value="1"/>
</dbReference>